<sequence>MSRSTLPKAAVDARSVQEQELSITSSYSPASFVHPVYPFQTPPRRPHRPSRLLSHVPLPSQIDDEAPVITLHESLCCQPNISRFPLIDLTSTQRVECSHLSASATSPPLPSLTIVHASLPWCITVHSSQSDFVKVADVLYTLRENLQIPLDRSRGRRIDLLVGKTYFAGMSKSRMGGDIWRLHVR</sequence>
<dbReference type="InterPro" id="IPR046522">
    <property type="entry name" value="DUF6699"/>
</dbReference>
<evidence type="ECO:0000313" key="3">
    <source>
        <dbReference type="Proteomes" id="UP001465976"/>
    </source>
</evidence>
<dbReference type="Pfam" id="PF20415">
    <property type="entry name" value="DUF6699"/>
    <property type="match status" value="1"/>
</dbReference>
<dbReference type="GO" id="GO:0016301">
    <property type="term" value="F:kinase activity"/>
    <property type="evidence" value="ECO:0007669"/>
    <property type="project" value="UniProtKB-KW"/>
</dbReference>
<keyword evidence="3" id="KW-1185">Reference proteome</keyword>
<reference evidence="2 3" key="1">
    <citation type="submission" date="2024-02" db="EMBL/GenBank/DDBJ databases">
        <title>A draft genome for the cacao thread blight pathogen Marasmius crinis-equi.</title>
        <authorList>
            <person name="Cohen S.P."/>
            <person name="Baruah I.K."/>
            <person name="Amoako-Attah I."/>
            <person name="Bukari Y."/>
            <person name="Meinhardt L.W."/>
            <person name="Bailey B.A."/>
        </authorList>
    </citation>
    <scope>NUCLEOTIDE SEQUENCE [LARGE SCALE GENOMIC DNA]</scope>
    <source>
        <strain evidence="2 3">GH-76</strain>
    </source>
</reference>
<keyword evidence="2" id="KW-0808">Transferase</keyword>
<protein>
    <submittedName>
        <fullName evidence="2">Mitogen-Activated Protein Kinase Kinase Kinase 8</fullName>
    </submittedName>
</protein>
<dbReference type="EMBL" id="JBAHYK010001108">
    <property type="protein sequence ID" value="KAL0569480.1"/>
    <property type="molecule type" value="Genomic_DNA"/>
</dbReference>
<feature type="domain" description="DUF6699" evidence="1">
    <location>
        <begin position="92"/>
        <end position="151"/>
    </location>
</feature>
<evidence type="ECO:0000313" key="2">
    <source>
        <dbReference type="EMBL" id="KAL0569480.1"/>
    </source>
</evidence>
<organism evidence="2 3">
    <name type="scientific">Marasmius crinis-equi</name>
    <dbReference type="NCBI Taxonomy" id="585013"/>
    <lineage>
        <taxon>Eukaryota</taxon>
        <taxon>Fungi</taxon>
        <taxon>Dikarya</taxon>
        <taxon>Basidiomycota</taxon>
        <taxon>Agaricomycotina</taxon>
        <taxon>Agaricomycetes</taxon>
        <taxon>Agaricomycetidae</taxon>
        <taxon>Agaricales</taxon>
        <taxon>Marasmiineae</taxon>
        <taxon>Marasmiaceae</taxon>
        <taxon>Marasmius</taxon>
    </lineage>
</organism>
<comment type="caution">
    <text evidence="2">The sequence shown here is derived from an EMBL/GenBank/DDBJ whole genome shotgun (WGS) entry which is preliminary data.</text>
</comment>
<dbReference type="Proteomes" id="UP001465976">
    <property type="component" value="Unassembled WGS sequence"/>
</dbReference>
<keyword evidence="2" id="KW-0418">Kinase</keyword>
<name>A0ABR3F2P5_9AGAR</name>
<accession>A0ABR3F2P5</accession>
<evidence type="ECO:0000259" key="1">
    <source>
        <dbReference type="Pfam" id="PF20415"/>
    </source>
</evidence>
<gene>
    <name evidence="2" type="primary">MAP3K8_2</name>
    <name evidence="2" type="ORF">V5O48_012488</name>
</gene>
<proteinExistence type="predicted"/>